<dbReference type="AlphaFoldDB" id="A0A512PKZ6"/>
<dbReference type="RefSeq" id="WP_056981637.1">
    <property type="nucleotide sequence ID" value="NZ_BKAM01000004.1"/>
</dbReference>
<dbReference type="SUPFAM" id="SSF56214">
    <property type="entry name" value="4'-phosphopantetheinyl transferase"/>
    <property type="match status" value="1"/>
</dbReference>
<dbReference type="GO" id="GO:0000287">
    <property type="term" value="F:magnesium ion binding"/>
    <property type="evidence" value="ECO:0007669"/>
    <property type="project" value="UniProtKB-UniRule"/>
</dbReference>
<feature type="binding site" evidence="11">
    <location>
        <position position="58"/>
    </location>
    <ligand>
        <name>Mg(2+)</name>
        <dbReference type="ChEBI" id="CHEBI:18420"/>
    </ligand>
</feature>
<dbReference type="InterPro" id="IPR004568">
    <property type="entry name" value="Ppantetheine-prot_Trfase_dom"/>
</dbReference>
<feature type="binding site" evidence="11">
    <location>
        <position position="8"/>
    </location>
    <ligand>
        <name>Mg(2+)</name>
        <dbReference type="ChEBI" id="CHEBI:18420"/>
    </ligand>
</feature>
<dbReference type="Gene3D" id="3.90.470.20">
    <property type="entry name" value="4'-phosphopantetheinyl transferase domain"/>
    <property type="match status" value="1"/>
</dbReference>
<comment type="subcellular location">
    <subcellularLocation>
        <location evidence="11">Cytoplasm</location>
    </subcellularLocation>
</comment>
<reference evidence="13 14" key="1">
    <citation type="submission" date="2019-07" db="EMBL/GenBank/DDBJ databases">
        <title>Whole genome shotgun sequence of Lactobacillus rapi NBRC 109618.</title>
        <authorList>
            <person name="Hosoyama A."/>
            <person name="Uohara A."/>
            <person name="Ohji S."/>
            <person name="Ichikawa N."/>
        </authorList>
    </citation>
    <scope>NUCLEOTIDE SEQUENCE [LARGE SCALE GENOMIC DNA]</scope>
    <source>
        <strain evidence="13 14">NBRC 109618</strain>
    </source>
</reference>
<evidence type="ECO:0000256" key="10">
    <source>
        <dbReference type="ARBA" id="ARBA00023160"/>
    </source>
</evidence>
<comment type="caution">
    <text evidence="13">The sequence shown here is derived from an EMBL/GenBank/DDBJ whole genome shotgun (WGS) entry which is preliminary data.</text>
</comment>
<keyword evidence="7 11" id="KW-0276">Fatty acid metabolism</keyword>
<dbReference type="PANTHER" id="PTHR12215:SF10">
    <property type="entry name" value="L-AMINOADIPATE-SEMIALDEHYDE DEHYDROGENASE-PHOSPHOPANTETHEINYL TRANSFERASE"/>
    <property type="match status" value="1"/>
</dbReference>
<dbReference type="Pfam" id="PF01648">
    <property type="entry name" value="ACPS"/>
    <property type="match status" value="1"/>
</dbReference>
<dbReference type="HAMAP" id="MF_00101">
    <property type="entry name" value="AcpS"/>
    <property type="match status" value="1"/>
</dbReference>
<comment type="function">
    <text evidence="11">Transfers the 4'-phosphopantetheine moiety from coenzyme A to a Ser of acyl-carrier-protein.</text>
</comment>
<sequence length="118" mass="13339">MIAGIGIDITEIDRIKAAVEKNHHFINRVLTEAEIQQLDLLSEKRRYEYIAGRFSAKESYSKAYGSGLGKKVRFQDLAILNNQDGKPIVYTHPFDGNAFVSISHTDSMVITQVILENR</sequence>
<dbReference type="GO" id="GO:0019878">
    <property type="term" value="P:lysine biosynthetic process via aminoadipic acid"/>
    <property type="evidence" value="ECO:0007669"/>
    <property type="project" value="TreeGrafter"/>
</dbReference>
<gene>
    <name evidence="11 13" type="primary">acpS</name>
    <name evidence="13" type="ORF">LRA02_07110</name>
</gene>
<comment type="cofactor">
    <cofactor evidence="1 11">
        <name>Mg(2+)</name>
        <dbReference type="ChEBI" id="CHEBI:18420"/>
    </cofactor>
</comment>
<evidence type="ECO:0000259" key="12">
    <source>
        <dbReference type="Pfam" id="PF01648"/>
    </source>
</evidence>
<evidence type="ECO:0000256" key="6">
    <source>
        <dbReference type="ARBA" id="ARBA00022723"/>
    </source>
</evidence>
<evidence type="ECO:0000256" key="2">
    <source>
        <dbReference type="ARBA" id="ARBA00010990"/>
    </source>
</evidence>
<dbReference type="STRING" id="1423795.FD12_GL001529"/>
<dbReference type="InterPro" id="IPR037143">
    <property type="entry name" value="4-PPantetheinyl_Trfase_dom_sf"/>
</dbReference>
<dbReference type="NCBIfam" id="TIGR00516">
    <property type="entry name" value="acpS"/>
    <property type="match status" value="1"/>
</dbReference>
<evidence type="ECO:0000313" key="14">
    <source>
        <dbReference type="Proteomes" id="UP000321569"/>
    </source>
</evidence>
<dbReference type="InterPro" id="IPR050559">
    <property type="entry name" value="P-Pant_transferase_sf"/>
</dbReference>
<accession>A0A512PKZ6</accession>
<dbReference type="EMBL" id="BKAM01000004">
    <property type="protein sequence ID" value="GEP71843.1"/>
    <property type="molecule type" value="Genomic_DNA"/>
</dbReference>
<evidence type="ECO:0000256" key="11">
    <source>
        <dbReference type="HAMAP-Rule" id="MF_00101"/>
    </source>
</evidence>
<evidence type="ECO:0000256" key="8">
    <source>
        <dbReference type="ARBA" id="ARBA00022842"/>
    </source>
</evidence>
<feature type="domain" description="4'-phosphopantetheinyl transferase" evidence="12">
    <location>
        <begin position="4"/>
        <end position="104"/>
    </location>
</feature>
<dbReference type="InterPro" id="IPR002582">
    <property type="entry name" value="ACPS"/>
</dbReference>
<dbReference type="InterPro" id="IPR008278">
    <property type="entry name" value="4-PPantetheinyl_Trfase_dom"/>
</dbReference>
<comment type="similarity">
    <text evidence="11">Belongs to the P-Pant transferase superfamily. AcpS family.</text>
</comment>
<evidence type="ECO:0000256" key="5">
    <source>
        <dbReference type="ARBA" id="ARBA00022679"/>
    </source>
</evidence>
<dbReference type="OrthoDB" id="517356at2"/>
<name>A0A512PKZ6_9LACO</name>
<keyword evidence="3 11" id="KW-0963">Cytoplasm</keyword>
<evidence type="ECO:0000256" key="7">
    <source>
        <dbReference type="ARBA" id="ARBA00022832"/>
    </source>
</evidence>
<keyword evidence="10 11" id="KW-0275">Fatty acid biosynthesis</keyword>
<protein>
    <recommendedName>
        <fullName evidence="11">Holo-[acyl-carrier-protein] synthase</fullName>
        <shortName evidence="11">Holo-ACP synthase</shortName>
        <ecNumber evidence="11">2.7.8.7</ecNumber>
    </recommendedName>
    <alternativeName>
        <fullName evidence="11">4'-phosphopantetheinyl transferase AcpS</fullName>
    </alternativeName>
</protein>
<dbReference type="GO" id="GO:0008897">
    <property type="term" value="F:holo-[acyl-carrier-protein] synthase activity"/>
    <property type="evidence" value="ECO:0007669"/>
    <property type="project" value="UniProtKB-UniRule"/>
</dbReference>
<comment type="catalytic activity">
    <reaction evidence="11">
        <text>apo-[ACP] + CoA = holo-[ACP] + adenosine 3',5'-bisphosphate + H(+)</text>
        <dbReference type="Rhea" id="RHEA:12068"/>
        <dbReference type="Rhea" id="RHEA-COMP:9685"/>
        <dbReference type="Rhea" id="RHEA-COMP:9690"/>
        <dbReference type="ChEBI" id="CHEBI:15378"/>
        <dbReference type="ChEBI" id="CHEBI:29999"/>
        <dbReference type="ChEBI" id="CHEBI:57287"/>
        <dbReference type="ChEBI" id="CHEBI:58343"/>
        <dbReference type="ChEBI" id="CHEBI:64479"/>
        <dbReference type="EC" id="2.7.8.7"/>
    </reaction>
</comment>
<dbReference type="Proteomes" id="UP000321569">
    <property type="component" value="Unassembled WGS sequence"/>
</dbReference>
<proteinExistence type="inferred from homology"/>
<evidence type="ECO:0000313" key="13">
    <source>
        <dbReference type="EMBL" id="GEP71843.1"/>
    </source>
</evidence>
<dbReference type="NCBIfam" id="TIGR00556">
    <property type="entry name" value="pantethn_trn"/>
    <property type="match status" value="1"/>
</dbReference>
<evidence type="ECO:0000256" key="3">
    <source>
        <dbReference type="ARBA" id="ARBA00022490"/>
    </source>
</evidence>
<keyword evidence="5 11" id="KW-0808">Transferase</keyword>
<dbReference type="EC" id="2.7.8.7" evidence="11"/>
<comment type="similarity">
    <text evidence="2">Belongs to the P-Pant transferase superfamily. Gsp/Sfp/HetI/AcpT family.</text>
</comment>
<keyword evidence="6 11" id="KW-0479">Metal-binding</keyword>
<evidence type="ECO:0000256" key="4">
    <source>
        <dbReference type="ARBA" id="ARBA00022516"/>
    </source>
</evidence>
<dbReference type="GO" id="GO:0006633">
    <property type="term" value="P:fatty acid biosynthetic process"/>
    <property type="evidence" value="ECO:0007669"/>
    <property type="project" value="UniProtKB-UniRule"/>
</dbReference>
<evidence type="ECO:0000256" key="9">
    <source>
        <dbReference type="ARBA" id="ARBA00023098"/>
    </source>
</evidence>
<keyword evidence="9 11" id="KW-0443">Lipid metabolism</keyword>
<keyword evidence="4 11" id="KW-0444">Lipid biosynthesis</keyword>
<organism evidence="13 14">
    <name type="scientific">Lentilactobacillus rapi</name>
    <dbReference type="NCBI Taxonomy" id="481723"/>
    <lineage>
        <taxon>Bacteria</taxon>
        <taxon>Bacillati</taxon>
        <taxon>Bacillota</taxon>
        <taxon>Bacilli</taxon>
        <taxon>Lactobacillales</taxon>
        <taxon>Lactobacillaceae</taxon>
        <taxon>Lentilactobacillus</taxon>
    </lineage>
</organism>
<keyword evidence="8 11" id="KW-0460">Magnesium</keyword>
<evidence type="ECO:0000256" key="1">
    <source>
        <dbReference type="ARBA" id="ARBA00001946"/>
    </source>
</evidence>
<dbReference type="PANTHER" id="PTHR12215">
    <property type="entry name" value="PHOSPHOPANTETHEINE TRANSFERASE"/>
    <property type="match status" value="1"/>
</dbReference>
<dbReference type="GO" id="GO:0005829">
    <property type="term" value="C:cytosol"/>
    <property type="evidence" value="ECO:0007669"/>
    <property type="project" value="TreeGrafter"/>
</dbReference>